<keyword evidence="1" id="KW-0805">Transcription regulation</keyword>
<keyword evidence="2" id="KW-0238">DNA-binding</keyword>
<dbReference type="SUPFAM" id="SSF46785">
    <property type="entry name" value="Winged helix' DNA-binding domain"/>
    <property type="match status" value="1"/>
</dbReference>
<name>A0A5B8LR31_9HYPH</name>
<dbReference type="Proteomes" id="UP000315364">
    <property type="component" value="Chromosome"/>
</dbReference>
<keyword evidence="6" id="KW-1185">Reference proteome</keyword>
<dbReference type="PANTHER" id="PTHR30154">
    <property type="entry name" value="LEUCINE-RESPONSIVE REGULATORY PROTEIN"/>
    <property type="match status" value="1"/>
</dbReference>
<dbReference type="EMBL" id="CP042304">
    <property type="protein sequence ID" value="QDZ10349.1"/>
    <property type="molecule type" value="Genomic_DNA"/>
</dbReference>
<dbReference type="PRINTS" id="PR00033">
    <property type="entry name" value="HTHASNC"/>
</dbReference>
<dbReference type="Gene3D" id="1.10.10.10">
    <property type="entry name" value="Winged helix-like DNA-binding domain superfamily/Winged helix DNA-binding domain"/>
    <property type="match status" value="1"/>
</dbReference>
<dbReference type="PANTHER" id="PTHR30154:SF34">
    <property type="entry name" value="TRANSCRIPTIONAL REGULATOR AZLB"/>
    <property type="match status" value="1"/>
</dbReference>
<organism evidence="5 6">
    <name type="scientific">Devosia ginsengisoli</name>
    <dbReference type="NCBI Taxonomy" id="400770"/>
    <lineage>
        <taxon>Bacteria</taxon>
        <taxon>Pseudomonadati</taxon>
        <taxon>Pseudomonadota</taxon>
        <taxon>Alphaproteobacteria</taxon>
        <taxon>Hyphomicrobiales</taxon>
        <taxon>Devosiaceae</taxon>
        <taxon>Devosia</taxon>
    </lineage>
</organism>
<dbReference type="InterPro" id="IPR000485">
    <property type="entry name" value="AsnC-type_HTH_dom"/>
</dbReference>
<evidence type="ECO:0000256" key="3">
    <source>
        <dbReference type="ARBA" id="ARBA00023163"/>
    </source>
</evidence>
<accession>A0A5B8LR31</accession>
<dbReference type="KEGG" id="dea:FPZ08_06055"/>
<dbReference type="PROSITE" id="PS50956">
    <property type="entry name" value="HTH_ASNC_2"/>
    <property type="match status" value="1"/>
</dbReference>
<gene>
    <name evidence="5" type="ORF">FPZ08_06055</name>
</gene>
<dbReference type="Pfam" id="PF13404">
    <property type="entry name" value="HTH_AsnC-type"/>
    <property type="match status" value="1"/>
</dbReference>
<protein>
    <submittedName>
        <fullName evidence="5">Lrp/AsnC family transcriptional regulator</fullName>
    </submittedName>
</protein>
<evidence type="ECO:0000256" key="2">
    <source>
        <dbReference type="ARBA" id="ARBA00023125"/>
    </source>
</evidence>
<reference evidence="5 6" key="1">
    <citation type="submission" date="2019-07" db="EMBL/GenBank/DDBJ databases">
        <title>Full genome sequence of Devosia sp. Gsoil 520.</title>
        <authorList>
            <person name="Im W.-T."/>
        </authorList>
    </citation>
    <scope>NUCLEOTIDE SEQUENCE [LARGE SCALE GENOMIC DNA]</scope>
    <source>
        <strain evidence="5 6">Gsoil 520</strain>
    </source>
</reference>
<dbReference type="InterPro" id="IPR019888">
    <property type="entry name" value="Tscrpt_reg_AsnC-like"/>
</dbReference>
<dbReference type="InterPro" id="IPR036390">
    <property type="entry name" value="WH_DNA-bd_sf"/>
</dbReference>
<proteinExistence type="predicted"/>
<dbReference type="GO" id="GO:0043565">
    <property type="term" value="F:sequence-specific DNA binding"/>
    <property type="evidence" value="ECO:0007669"/>
    <property type="project" value="InterPro"/>
</dbReference>
<dbReference type="Gene3D" id="3.30.70.920">
    <property type="match status" value="1"/>
</dbReference>
<dbReference type="GO" id="GO:0005829">
    <property type="term" value="C:cytosol"/>
    <property type="evidence" value="ECO:0007669"/>
    <property type="project" value="TreeGrafter"/>
</dbReference>
<feature type="domain" description="HTH asnC-type" evidence="4">
    <location>
        <begin position="3"/>
        <end position="65"/>
    </location>
</feature>
<dbReference type="SMART" id="SM00344">
    <property type="entry name" value="HTH_ASNC"/>
    <property type="match status" value="1"/>
</dbReference>
<dbReference type="AlphaFoldDB" id="A0A5B8LR31"/>
<evidence type="ECO:0000259" key="4">
    <source>
        <dbReference type="PROSITE" id="PS50956"/>
    </source>
</evidence>
<dbReference type="SUPFAM" id="SSF54909">
    <property type="entry name" value="Dimeric alpha+beta barrel"/>
    <property type="match status" value="1"/>
</dbReference>
<evidence type="ECO:0000313" key="6">
    <source>
        <dbReference type="Proteomes" id="UP000315364"/>
    </source>
</evidence>
<evidence type="ECO:0000313" key="5">
    <source>
        <dbReference type="EMBL" id="QDZ10349.1"/>
    </source>
</evidence>
<dbReference type="OrthoDB" id="9809462at2"/>
<dbReference type="GO" id="GO:0043200">
    <property type="term" value="P:response to amino acid"/>
    <property type="evidence" value="ECO:0007669"/>
    <property type="project" value="TreeGrafter"/>
</dbReference>
<dbReference type="Pfam" id="PF01037">
    <property type="entry name" value="AsnC_trans_reg"/>
    <property type="match status" value="1"/>
</dbReference>
<sequence>MILDDLDYRLIALLRTNARTPTNKLALDLKVSRATAKARIDRLMESGAIAGFTVVMSAAPSQGIRAITMVEVDGKHEAAVMKRLLGMPEVRQLHNTNGRWDMVAELEAPDVEAFDDLLRQIRQIDGIASTDTSILLKARRSVG</sequence>
<evidence type="ECO:0000256" key="1">
    <source>
        <dbReference type="ARBA" id="ARBA00023015"/>
    </source>
</evidence>
<dbReference type="InterPro" id="IPR019887">
    <property type="entry name" value="Tscrpt_reg_AsnC/Lrp_C"/>
</dbReference>
<keyword evidence="3" id="KW-0804">Transcription</keyword>
<dbReference type="RefSeq" id="WP_146289146.1">
    <property type="nucleotide sequence ID" value="NZ_CP042304.1"/>
</dbReference>
<dbReference type="InterPro" id="IPR036388">
    <property type="entry name" value="WH-like_DNA-bd_sf"/>
</dbReference>
<dbReference type="InterPro" id="IPR011008">
    <property type="entry name" value="Dimeric_a/b-barrel"/>
</dbReference>